<dbReference type="PANTHER" id="PTHR22798:SF0">
    <property type="entry name" value="MALIGNANT T-CELL-AMPLIFIED SEQUENCE 1"/>
    <property type="match status" value="1"/>
</dbReference>
<dbReference type="InterPro" id="IPR004521">
    <property type="entry name" value="Uncharacterised_CHP00451"/>
</dbReference>
<feature type="domain" description="PUA" evidence="6">
    <location>
        <begin position="126"/>
        <end position="204"/>
    </location>
</feature>
<sequence>MLLLGRFDEKENVSNCIQLKTSVIKGIKNQLIDQFPVIEPWLNQIMPKKDPVKIVRCHEHIEILTVNGELLFFRQREGIFYPTLRLLHKSHYTSNCPILIMNYSYCYPNVLIVMLYLPPPDPFILPHQQVDKGAIKFVLSGANIMCPGLTSPGAKLYPAAVDTVVAIMAEGKQHALCVGVMKMSADDIEKVNKGIGIENIHYLNDGLWHMKTYK</sequence>
<evidence type="ECO:0000313" key="8">
    <source>
        <dbReference type="Proteomes" id="UP000198323"/>
    </source>
</evidence>
<evidence type="ECO:0000259" key="6">
    <source>
        <dbReference type="SMART" id="SM00359"/>
    </source>
</evidence>
<comment type="subcellular location">
    <subcellularLocation>
        <location evidence="1 5">Cytoplasm</location>
    </subcellularLocation>
</comment>
<dbReference type="GO" id="GO:0001731">
    <property type="term" value="P:formation of translation preinitiation complex"/>
    <property type="evidence" value="ECO:0007669"/>
    <property type="project" value="TreeGrafter"/>
</dbReference>
<accession>A0A226MMC5</accession>
<evidence type="ECO:0000256" key="5">
    <source>
        <dbReference type="PIRNR" id="PIRNR005067"/>
    </source>
</evidence>
<dbReference type="NCBIfam" id="TIGR00451">
    <property type="entry name" value="unchar_dom_2"/>
    <property type="match status" value="1"/>
</dbReference>
<dbReference type="Pfam" id="PF01472">
    <property type="entry name" value="PUA"/>
    <property type="match status" value="1"/>
</dbReference>
<keyword evidence="3 5" id="KW-0963">Cytoplasm</keyword>
<dbReference type="SUPFAM" id="SSF88697">
    <property type="entry name" value="PUA domain-like"/>
    <property type="match status" value="1"/>
</dbReference>
<evidence type="ECO:0000256" key="3">
    <source>
        <dbReference type="ARBA" id="ARBA00022490"/>
    </source>
</evidence>
<organism evidence="7 8">
    <name type="scientific">Callipepla squamata</name>
    <name type="common">Scaled quail</name>
    <dbReference type="NCBI Taxonomy" id="9009"/>
    <lineage>
        <taxon>Eukaryota</taxon>
        <taxon>Metazoa</taxon>
        <taxon>Chordata</taxon>
        <taxon>Craniata</taxon>
        <taxon>Vertebrata</taxon>
        <taxon>Euteleostomi</taxon>
        <taxon>Archelosauria</taxon>
        <taxon>Archosauria</taxon>
        <taxon>Dinosauria</taxon>
        <taxon>Saurischia</taxon>
        <taxon>Theropoda</taxon>
        <taxon>Coelurosauria</taxon>
        <taxon>Aves</taxon>
        <taxon>Neognathae</taxon>
        <taxon>Galloanserae</taxon>
        <taxon>Galliformes</taxon>
        <taxon>Odontophoridae</taxon>
        <taxon>Callipepla</taxon>
    </lineage>
</organism>
<reference evidence="7 8" key="1">
    <citation type="submission" date="2016-07" db="EMBL/GenBank/DDBJ databases">
        <title>Disparate Historic Effective Population Sizes Predicted by Modern Levels of Genome Diversity for the Scaled Quail (Callipepla squamata) and the Northern Bobwhite (Colinus virginianus): Inferences from First and Second Generation Draft Genome Assemblies for Sympatric New World Quail.</title>
        <authorList>
            <person name="Oldeschulte D.L."/>
            <person name="Halley Y.A."/>
            <person name="Bhattarai E.K."/>
            <person name="Brashear W.A."/>
            <person name="Hill J."/>
            <person name="Metz R.P."/>
            <person name="Johnson C.D."/>
            <person name="Rollins D."/>
            <person name="Peterson M.J."/>
            <person name="Bickhart D.M."/>
            <person name="Decker J.E."/>
            <person name="Seabury C.M."/>
        </authorList>
    </citation>
    <scope>NUCLEOTIDE SEQUENCE [LARGE SCALE GENOMIC DNA]</scope>
    <source>
        <strain evidence="7 8">Texas</strain>
        <tissue evidence="7">Leg muscle</tissue>
    </source>
</reference>
<dbReference type="EMBL" id="MCFN01000646">
    <property type="protein sequence ID" value="OXB56388.1"/>
    <property type="molecule type" value="Genomic_DNA"/>
</dbReference>
<evidence type="ECO:0000256" key="1">
    <source>
        <dbReference type="ARBA" id="ARBA00004496"/>
    </source>
</evidence>
<dbReference type="InterPro" id="IPR016437">
    <property type="entry name" value="MCT-1/Tma20"/>
</dbReference>
<dbReference type="InterPro" id="IPR041366">
    <property type="entry name" value="Pre-PUA"/>
</dbReference>
<dbReference type="PIRSF" id="PIRSF005067">
    <property type="entry name" value="Tma_RNA-bind_prd"/>
    <property type="match status" value="1"/>
</dbReference>
<comment type="similarity">
    <text evidence="2 5">Belongs to the MCTS1 family.</text>
</comment>
<protein>
    <recommendedName>
        <fullName evidence="5">Malignant T-cell-amplified sequence</fullName>
    </recommendedName>
</protein>
<dbReference type="GO" id="GO:0005737">
    <property type="term" value="C:cytoplasm"/>
    <property type="evidence" value="ECO:0007669"/>
    <property type="project" value="UniProtKB-SubCell"/>
</dbReference>
<evidence type="ECO:0000256" key="2">
    <source>
        <dbReference type="ARBA" id="ARBA00008955"/>
    </source>
</evidence>
<evidence type="ECO:0000313" key="7">
    <source>
        <dbReference type="EMBL" id="OXB56388.1"/>
    </source>
</evidence>
<comment type="caution">
    <text evidence="7">The sequence shown here is derived from an EMBL/GenBank/DDBJ whole genome shotgun (WGS) entry which is preliminary data.</text>
</comment>
<dbReference type="InterPro" id="IPR015947">
    <property type="entry name" value="PUA-like_sf"/>
</dbReference>
<proteinExistence type="inferred from homology"/>
<dbReference type="Pfam" id="PF17832">
    <property type="entry name" value="Pre-PUA"/>
    <property type="match status" value="1"/>
</dbReference>
<dbReference type="Gene3D" id="2.30.130.10">
    <property type="entry name" value="PUA domain"/>
    <property type="match status" value="1"/>
</dbReference>
<dbReference type="GO" id="GO:0003723">
    <property type="term" value="F:RNA binding"/>
    <property type="evidence" value="ECO:0007669"/>
    <property type="project" value="InterPro"/>
</dbReference>
<dbReference type="CDD" id="cd21155">
    <property type="entry name" value="PUA_MCTS-1-like"/>
    <property type="match status" value="1"/>
</dbReference>
<dbReference type="STRING" id="9009.A0A226MMC5"/>
<dbReference type="CDD" id="cd11609">
    <property type="entry name" value="MCT1_N"/>
    <property type="match status" value="1"/>
</dbReference>
<dbReference type="Proteomes" id="UP000198323">
    <property type="component" value="Unassembled WGS sequence"/>
</dbReference>
<dbReference type="AlphaFoldDB" id="A0A226MMC5"/>
<keyword evidence="8" id="KW-1185">Reference proteome</keyword>
<dbReference type="PANTHER" id="PTHR22798">
    <property type="entry name" value="MCT-1 PROTEIN"/>
    <property type="match status" value="1"/>
</dbReference>
<dbReference type="PROSITE" id="PS50890">
    <property type="entry name" value="PUA"/>
    <property type="match status" value="1"/>
</dbReference>
<dbReference type="SMART" id="SM00359">
    <property type="entry name" value="PUA"/>
    <property type="match status" value="1"/>
</dbReference>
<keyword evidence="4" id="KW-0341">Growth regulation</keyword>
<dbReference type="InterPro" id="IPR036974">
    <property type="entry name" value="PUA_sf"/>
</dbReference>
<evidence type="ECO:0000256" key="4">
    <source>
        <dbReference type="ARBA" id="ARBA00022604"/>
    </source>
</evidence>
<dbReference type="Gene3D" id="3.10.400.20">
    <property type="match status" value="1"/>
</dbReference>
<dbReference type="InterPro" id="IPR002478">
    <property type="entry name" value="PUA"/>
</dbReference>
<gene>
    <name evidence="7" type="ORF">ASZ78_012383</name>
</gene>
<dbReference type="OrthoDB" id="10249667at2759"/>
<name>A0A226MMC5_CALSU</name>